<reference evidence="2 3" key="1">
    <citation type="submission" date="2018-05" db="EMBL/GenBank/DDBJ databases">
        <authorList>
            <person name="Lanie J.A."/>
            <person name="Ng W.-L."/>
            <person name="Kazmierczak K.M."/>
            <person name="Andrzejewski T.M."/>
            <person name="Davidsen T.M."/>
            <person name="Wayne K.J."/>
            <person name="Tettelin H."/>
            <person name="Glass J.I."/>
            <person name="Rusch D."/>
            <person name="Podicherti R."/>
            <person name="Tsui H.-C.T."/>
            <person name="Winkler M.E."/>
        </authorList>
    </citation>
    <scope>NUCLEOTIDE SEQUENCE [LARGE SCALE GENOMIC DNA]</scope>
    <source>
        <strain evidence="2 3">BUT-10</strain>
    </source>
</reference>
<name>A0A328BJI6_9CAUL</name>
<protein>
    <submittedName>
        <fullName evidence="2">Uncharacterized protein</fullName>
    </submittedName>
</protein>
<evidence type="ECO:0000313" key="2">
    <source>
        <dbReference type="EMBL" id="RAK67480.1"/>
    </source>
</evidence>
<evidence type="ECO:0000313" key="3">
    <source>
        <dbReference type="Proteomes" id="UP000249524"/>
    </source>
</evidence>
<dbReference type="EMBL" id="QFYS01000002">
    <property type="protein sequence ID" value="RAK67480.1"/>
    <property type="molecule type" value="Genomic_DNA"/>
</dbReference>
<dbReference type="AlphaFoldDB" id="A0A328BJI6"/>
<proteinExistence type="predicted"/>
<keyword evidence="3" id="KW-1185">Reference proteome</keyword>
<keyword evidence="1" id="KW-0732">Signal</keyword>
<dbReference type="RefSeq" id="WP_111275091.1">
    <property type="nucleotide sequence ID" value="NZ_QFYS01000002.1"/>
</dbReference>
<dbReference type="Proteomes" id="UP000249524">
    <property type="component" value="Unassembled WGS sequence"/>
</dbReference>
<sequence length="158" mass="16015">MTSSFRVLLAALAGVALAAISGAAAARDYIVVGSTEPGIARGQSFEAGARVSLPPGRTLTLMHASGSLLTVKGAATGVMLPRRQGNQAEADRLAIMRSIVAPPPSRATRGGICPGPEALTNLDVIAQAQQAGCRSAASQALDAWIAGQTPEEVDPSQD</sequence>
<organism evidence="2 3">
    <name type="scientific">Phenylobacterium kunshanense</name>
    <dbReference type="NCBI Taxonomy" id="1445034"/>
    <lineage>
        <taxon>Bacteria</taxon>
        <taxon>Pseudomonadati</taxon>
        <taxon>Pseudomonadota</taxon>
        <taxon>Alphaproteobacteria</taxon>
        <taxon>Caulobacterales</taxon>
        <taxon>Caulobacteraceae</taxon>
        <taxon>Phenylobacterium</taxon>
    </lineage>
</organism>
<accession>A0A328BJI6</accession>
<feature type="signal peptide" evidence="1">
    <location>
        <begin position="1"/>
        <end position="18"/>
    </location>
</feature>
<evidence type="ECO:0000256" key="1">
    <source>
        <dbReference type="SAM" id="SignalP"/>
    </source>
</evidence>
<dbReference type="OrthoDB" id="7214030at2"/>
<feature type="chain" id="PRO_5016382767" evidence="1">
    <location>
        <begin position="19"/>
        <end position="158"/>
    </location>
</feature>
<gene>
    <name evidence="2" type="ORF">DJ019_06090</name>
</gene>
<comment type="caution">
    <text evidence="2">The sequence shown here is derived from an EMBL/GenBank/DDBJ whole genome shotgun (WGS) entry which is preliminary data.</text>
</comment>